<dbReference type="Proteomes" id="UP000092508">
    <property type="component" value="Unassembled WGS sequence"/>
</dbReference>
<accession>A0A1B8Q910</accession>
<name>A0A1B8Q910_9GAMM</name>
<organism evidence="1 2">
    <name type="scientific">Faucicola atlantae</name>
    <dbReference type="NCBI Taxonomy" id="34059"/>
    <lineage>
        <taxon>Bacteria</taxon>
        <taxon>Pseudomonadati</taxon>
        <taxon>Pseudomonadota</taxon>
        <taxon>Gammaproteobacteria</taxon>
        <taxon>Moraxellales</taxon>
        <taxon>Moraxellaceae</taxon>
        <taxon>Faucicola</taxon>
    </lineage>
</organism>
<sequence length="65" mass="7887">MQRMNLHRLREQIKRMQQIGEQQYALFAQKQQSRIEHDFAHWSTELDSFIKRAKDKPSVSQNRMG</sequence>
<reference evidence="1 2" key="1">
    <citation type="submission" date="2016-06" db="EMBL/GenBank/DDBJ databases">
        <title>Draft genome of Moraxella atlantae CCUG 66109.</title>
        <authorList>
            <person name="Salva-Serra F."/>
            <person name="Engstrom-Jakobsson H."/>
            <person name="Thorell K."/>
            <person name="Gonzales-Siles L."/>
            <person name="Karlsson R."/>
            <person name="Boulund F."/>
            <person name="Engstrand L."/>
            <person name="Kristiansson E."/>
            <person name="Moore E."/>
        </authorList>
    </citation>
    <scope>NUCLEOTIDE SEQUENCE [LARGE SCALE GENOMIC DNA]</scope>
    <source>
        <strain evidence="1 2">CCUG 66109</strain>
    </source>
</reference>
<evidence type="ECO:0000313" key="1">
    <source>
        <dbReference type="EMBL" id="OBX73764.1"/>
    </source>
</evidence>
<dbReference type="STRING" id="34059.A9308_00720"/>
<dbReference type="RefSeq" id="WP_156629282.1">
    <property type="nucleotide sequence ID" value="NZ_LZMZ01000051.1"/>
</dbReference>
<proteinExistence type="predicted"/>
<dbReference type="EMBL" id="LZMZ01000051">
    <property type="protein sequence ID" value="OBX73764.1"/>
    <property type="molecule type" value="Genomic_DNA"/>
</dbReference>
<evidence type="ECO:0000313" key="2">
    <source>
        <dbReference type="Proteomes" id="UP000092508"/>
    </source>
</evidence>
<dbReference type="AlphaFoldDB" id="A0A1B8Q910"/>
<gene>
    <name evidence="1" type="ORF">A9308_00720</name>
</gene>
<comment type="caution">
    <text evidence="1">The sequence shown here is derived from an EMBL/GenBank/DDBJ whole genome shotgun (WGS) entry which is preliminary data.</text>
</comment>
<protein>
    <submittedName>
        <fullName evidence="1">Uncharacterized protein</fullName>
    </submittedName>
</protein>